<proteinExistence type="inferred from homology"/>
<dbReference type="Gene3D" id="3.40.190.10">
    <property type="entry name" value="Periplasmic binding protein-like II"/>
    <property type="match status" value="2"/>
</dbReference>
<reference evidence="8 10" key="2">
    <citation type="submission" date="2016-10" db="EMBL/GenBank/DDBJ databases">
        <authorList>
            <person name="de Groot N.N."/>
        </authorList>
    </citation>
    <scope>NUCLEOTIDE SEQUENCE [LARGE SCALE GENOMIC DNA]</scope>
    <source>
        <strain evidence="8">DSM 27982</strain>
        <strain evidence="7 10">KPR-7B</strain>
    </source>
</reference>
<evidence type="ECO:0000313" key="8">
    <source>
        <dbReference type="EMBL" id="SDN81626.1"/>
    </source>
</evidence>
<dbReference type="AlphaFoldDB" id="A0A1H0EH78"/>
<accession>A0A1H0EH78</accession>
<dbReference type="PROSITE" id="PS51318">
    <property type="entry name" value="TAT"/>
    <property type="match status" value="1"/>
</dbReference>
<comment type="subcellular location">
    <subcellularLocation>
        <location evidence="1">Cell envelope</location>
    </subcellularLocation>
</comment>
<dbReference type="EMBL" id="FNHU01000010">
    <property type="protein sequence ID" value="SDN00109.1"/>
    <property type="molecule type" value="Genomic_DNA"/>
</dbReference>
<dbReference type="Proteomes" id="UP000198541">
    <property type="component" value="Unassembled WGS sequence"/>
</dbReference>
<evidence type="ECO:0000313" key="9">
    <source>
        <dbReference type="Proteomes" id="UP000198541"/>
    </source>
</evidence>
<dbReference type="GO" id="GO:0030313">
    <property type="term" value="C:cell envelope"/>
    <property type="evidence" value="ECO:0007669"/>
    <property type="project" value="UniProtKB-SubCell"/>
</dbReference>
<dbReference type="PROSITE" id="PS01037">
    <property type="entry name" value="SBP_BACTERIAL_1"/>
    <property type="match status" value="1"/>
</dbReference>
<organism evidence="8 9">
    <name type="scientific">Actinomyces ruminicola</name>
    <dbReference type="NCBI Taxonomy" id="332524"/>
    <lineage>
        <taxon>Bacteria</taxon>
        <taxon>Bacillati</taxon>
        <taxon>Actinomycetota</taxon>
        <taxon>Actinomycetes</taxon>
        <taxon>Actinomycetales</taxon>
        <taxon>Actinomycetaceae</taxon>
        <taxon>Actinomyces</taxon>
    </lineage>
</organism>
<comment type="similarity">
    <text evidence="2">Belongs to the bacterial solute-binding protein 1 family.</text>
</comment>
<dbReference type="GO" id="GO:0055085">
    <property type="term" value="P:transmembrane transport"/>
    <property type="evidence" value="ECO:0007669"/>
    <property type="project" value="InterPro"/>
</dbReference>
<dbReference type="SUPFAM" id="SSF53850">
    <property type="entry name" value="Periplasmic binding protein-like II"/>
    <property type="match status" value="1"/>
</dbReference>
<evidence type="ECO:0000313" key="7">
    <source>
        <dbReference type="EMBL" id="SDN00109.1"/>
    </source>
</evidence>
<dbReference type="InterPro" id="IPR006311">
    <property type="entry name" value="TAT_signal"/>
</dbReference>
<evidence type="ECO:0000256" key="6">
    <source>
        <dbReference type="SAM" id="SignalP"/>
    </source>
</evidence>
<evidence type="ECO:0000256" key="2">
    <source>
        <dbReference type="ARBA" id="ARBA00008520"/>
    </source>
</evidence>
<gene>
    <name evidence="7" type="ORF">SAMN04487766_11081</name>
    <name evidence="8" type="ORF">SAMN05216355_1164</name>
</gene>
<name>A0A1H0EH78_9ACTO</name>
<dbReference type="PROSITE" id="PS51257">
    <property type="entry name" value="PROKAR_LIPOPROTEIN"/>
    <property type="match status" value="1"/>
</dbReference>
<evidence type="ECO:0000313" key="10">
    <source>
        <dbReference type="Proteomes" id="UP000199671"/>
    </source>
</evidence>
<dbReference type="STRING" id="332524.SAMN04487766_11081"/>
<dbReference type="PANTHER" id="PTHR43649:SF31">
    <property type="entry name" value="SN-GLYCEROL-3-PHOSPHATE-BINDING PERIPLASMIC PROTEIN UGPB"/>
    <property type="match status" value="1"/>
</dbReference>
<dbReference type="RefSeq" id="WP_245690622.1">
    <property type="nucleotide sequence ID" value="NZ_FNHU01000010.1"/>
</dbReference>
<feature type="chain" id="PRO_5011894865" evidence="6">
    <location>
        <begin position="21"/>
        <end position="422"/>
    </location>
</feature>
<evidence type="ECO:0000256" key="1">
    <source>
        <dbReference type="ARBA" id="ARBA00004196"/>
    </source>
</evidence>
<keyword evidence="4 6" id="KW-0732">Signal</keyword>
<feature type="signal peptide" evidence="6">
    <location>
        <begin position="1"/>
        <end position="20"/>
    </location>
</feature>
<protein>
    <submittedName>
        <fullName evidence="8">Carbohydrate ABC transporter substrate-binding protein, CUT1 family</fullName>
    </submittedName>
    <submittedName>
        <fullName evidence="7">Raffinose/stachyose/melibiose transport system substrate-binding protein</fullName>
    </submittedName>
</protein>
<keyword evidence="5" id="KW-0574">Periplasm</keyword>
<reference evidence="9" key="1">
    <citation type="submission" date="2016-10" db="EMBL/GenBank/DDBJ databases">
        <authorList>
            <person name="Varghese N."/>
            <person name="Submissions S."/>
        </authorList>
    </citation>
    <scope>NUCLEOTIDE SEQUENCE [LARGE SCALE GENOMIC DNA]</scope>
    <source>
        <strain evidence="9">DSM 27982</strain>
    </source>
</reference>
<dbReference type="Proteomes" id="UP000199671">
    <property type="component" value="Unassembled WGS sequence"/>
</dbReference>
<keyword evidence="3" id="KW-0813">Transport</keyword>
<dbReference type="InterPro" id="IPR006061">
    <property type="entry name" value="SBP_1_CS"/>
</dbReference>
<sequence length="422" mass="45613">MRAWSRRSFLATAATTAALAATSSTLAGCSSGDGKVHLELFQFKSEAITLFDQICADFNAANPDIVVTQNFQADNITSLRARLVKGDTPDLITINGDYNYGALASTGIFYDFNQTSLLDGVNPSIASILNTLGTGGEGQTNGVAFADNGSGIIYNQDVFADAGVEPPTTWDELIEVCDELTAQGIDPFYWAIKDNWTGAPAFNSLSGSFLADGVAAWYDRRRDLNSGTSFAELTPVFEKMLQAVKYGNADKAALGYNDGNQGFAQGKAAMYWHGTYAIPAIRSYNPDINLGTFAAPADDAADTKVVSGVDVALTMGESPAHPEENLRFFQYLMDEANMTAYCDEQVAYPTLTTLSAKDPALEGLQPYFDAGRVATYSDHNFPPAITLNAYVQKYLFDGDLDQLISTLDTQWDKVVRRINETA</sequence>
<dbReference type="EMBL" id="FNIM01000016">
    <property type="protein sequence ID" value="SDN81626.1"/>
    <property type="molecule type" value="Genomic_DNA"/>
</dbReference>
<dbReference type="Pfam" id="PF01547">
    <property type="entry name" value="SBP_bac_1"/>
    <property type="match status" value="1"/>
</dbReference>
<dbReference type="InterPro" id="IPR006059">
    <property type="entry name" value="SBP"/>
</dbReference>
<dbReference type="PANTHER" id="PTHR43649">
    <property type="entry name" value="ARABINOSE-BINDING PROTEIN-RELATED"/>
    <property type="match status" value="1"/>
</dbReference>
<evidence type="ECO:0000256" key="3">
    <source>
        <dbReference type="ARBA" id="ARBA00022448"/>
    </source>
</evidence>
<evidence type="ECO:0000256" key="5">
    <source>
        <dbReference type="ARBA" id="ARBA00022764"/>
    </source>
</evidence>
<dbReference type="InterPro" id="IPR050490">
    <property type="entry name" value="Bact_solute-bd_prot1"/>
</dbReference>
<evidence type="ECO:0000256" key="4">
    <source>
        <dbReference type="ARBA" id="ARBA00022729"/>
    </source>
</evidence>
<keyword evidence="9" id="KW-1185">Reference proteome</keyword>